<dbReference type="InterPro" id="IPR001227">
    <property type="entry name" value="Ac_transferase_dom_sf"/>
</dbReference>
<dbReference type="SUPFAM" id="SSF53901">
    <property type="entry name" value="Thiolase-like"/>
    <property type="match status" value="1"/>
</dbReference>
<dbReference type="SMART" id="SM00825">
    <property type="entry name" value="PKS_KS"/>
    <property type="match status" value="1"/>
</dbReference>
<dbReference type="CDD" id="cd00833">
    <property type="entry name" value="PKS"/>
    <property type="match status" value="1"/>
</dbReference>
<name>A2SZ49_9HYPO</name>
<protein>
    <submittedName>
        <fullName evidence="4">Polyketide synthase AcrF1R2A16</fullName>
    </submittedName>
</protein>
<reference evidence="4" key="1">
    <citation type="submission" date="2006-01" db="EMBL/GenBank/DDBJ databases">
        <title>Diversity of polyketide synthase genes in fungi isolated in Thailand.</title>
        <authorList>
            <person name="Sengpanich N."/>
            <person name="Amnuaykanjanasin A."/>
        </authorList>
    </citation>
    <scope>NUCLEOTIDE SEQUENCE</scope>
    <source>
        <strain evidence="4">BCC 9275</strain>
    </source>
</reference>
<dbReference type="InterPro" id="IPR016039">
    <property type="entry name" value="Thiolase-like"/>
</dbReference>
<dbReference type="PANTHER" id="PTHR43775">
    <property type="entry name" value="FATTY ACID SYNTHASE"/>
    <property type="match status" value="1"/>
</dbReference>
<evidence type="ECO:0000256" key="2">
    <source>
        <dbReference type="ARBA" id="ARBA00022553"/>
    </source>
</evidence>
<sequence length="322" mass="34933">EAHGTGTAVGDPIEASAISEIFTPYRSADQPLYVGALKSSVGHLEGAAGVAAMIRGVFSLERGVIPGNIWFEKLNPRIDESWHLKFPTEPTLWPQAGLRRMSINSFGIGGSNAHVVMDDAYHFLQQYHLVGSHRTAIHPKKPGMLALVNGLSNGLTNGITNGVTNGVSNGHTNGYSNGHTNGITNGINGNTNGVGHRTTNGFHRATDSGVDVGFIEAEIAKAPYLFVFSSYDQEGVMRVRDSYKEYLTSRTKHHRDIDDEAQFLKDLSFTLASKRTRHAWRSFCTAKSQPELQSALGELPSPVRAKSEPSLAFVFTGQGAQW</sequence>
<dbReference type="InterPro" id="IPR014031">
    <property type="entry name" value="Ketoacyl_synth_C"/>
</dbReference>
<dbReference type="PANTHER" id="PTHR43775:SF29">
    <property type="entry name" value="ASPERFURANONE POLYKETIDE SYNTHASE AFOG-RELATED"/>
    <property type="match status" value="1"/>
</dbReference>
<feature type="non-terminal residue" evidence="4">
    <location>
        <position position="1"/>
    </location>
</feature>
<dbReference type="GO" id="GO:0044550">
    <property type="term" value="P:secondary metabolite biosynthetic process"/>
    <property type="evidence" value="ECO:0007669"/>
    <property type="project" value="TreeGrafter"/>
</dbReference>
<feature type="domain" description="Ketosynthase family 3 (KS3)" evidence="3">
    <location>
        <begin position="1"/>
        <end position="119"/>
    </location>
</feature>
<dbReference type="EMBL" id="DQ372865">
    <property type="protein sequence ID" value="ABD33804.1"/>
    <property type="molecule type" value="Genomic_DNA"/>
</dbReference>
<dbReference type="GO" id="GO:0006633">
    <property type="term" value="P:fatty acid biosynthetic process"/>
    <property type="evidence" value="ECO:0007669"/>
    <property type="project" value="TreeGrafter"/>
</dbReference>
<dbReference type="Pfam" id="PF02801">
    <property type="entry name" value="Ketoacyl-synt_C"/>
    <property type="match status" value="1"/>
</dbReference>
<dbReference type="Gene3D" id="3.40.47.10">
    <property type="match status" value="1"/>
</dbReference>
<keyword evidence="2" id="KW-0597">Phosphoprotein</keyword>
<dbReference type="InterPro" id="IPR032821">
    <property type="entry name" value="PKS_assoc"/>
</dbReference>
<proteinExistence type="predicted"/>
<evidence type="ECO:0000259" key="3">
    <source>
        <dbReference type="PROSITE" id="PS52004"/>
    </source>
</evidence>
<dbReference type="Pfam" id="PF16197">
    <property type="entry name" value="KAsynt_C_assoc"/>
    <property type="match status" value="1"/>
</dbReference>
<dbReference type="AlphaFoldDB" id="A2SZ49"/>
<dbReference type="PROSITE" id="PS52004">
    <property type="entry name" value="KS3_2"/>
    <property type="match status" value="1"/>
</dbReference>
<dbReference type="InterPro" id="IPR050091">
    <property type="entry name" value="PKS_NRPS_Biosynth_Enz"/>
</dbReference>
<organism evidence="4">
    <name type="scientific">Acremonium sp. BCC 9275</name>
    <dbReference type="NCBI Taxonomy" id="369828"/>
    <lineage>
        <taxon>Eukaryota</taxon>
        <taxon>Fungi</taxon>
        <taxon>Dikarya</taxon>
        <taxon>Ascomycota</taxon>
        <taxon>Pezizomycotina</taxon>
        <taxon>Sordariomycetes</taxon>
        <taxon>Hypocreomycetidae</taxon>
        <taxon>Hypocreales</taxon>
        <taxon>Hypocreales incertae sedis</taxon>
        <taxon>Acremonium</taxon>
    </lineage>
</organism>
<dbReference type="Gene3D" id="3.30.70.3290">
    <property type="match status" value="1"/>
</dbReference>
<dbReference type="Gene3D" id="3.40.366.10">
    <property type="entry name" value="Malonyl-Coenzyme A Acyl Carrier Protein, domain 2"/>
    <property type="match status" value="1"/>
</dbReference>
<evidence type="ECO:0000256" key="1">
    <source>
        <dbReference type="ARBA" id="ARBA00022450"/>
    </source>
</evidence>
<accession>A2SZ49</accession>
<keyword evidence="1" id="KW-0596">Phosphopantetheine</keyword>
<feature type="non-terminal residue" evidence="4">
    <location>
        <position position="322"/>
    </location>
</feature>
<dbReference type="InterPro" id="IPR020841">
    <property type="entry name" value="PKS_Beta-ketoAc_synthase_dom"/>
</dbReference>
<evidence type="ECO:0000313" key="4">
    <source>
        <dbReference type="EMBL" id="ABD33804.1"/>
    </source>
</evidence>
<dbReference type="GO" id="GO:0004312">
    <property type="term" value="F:fatty acid synthase activity"/>
    <property type="evidence" value="ECO:0007669"/>
    <property type="project" value="TreeGrafter"/>
</dbReference>